<dbReference type="PANTHER" id="PTHR11439">
    <property type="entry name" value="GAG-POL-RELATED RETROTRANSPOSON"/>
    <property type="match status" value="1"/>
</dbReference>
<dbReference type="PANTHER" id="PTHR11439:SF483">
    <property type="entry name" value="PEPTIDE SYNTHASE GLIP-LIKE, PUTATIVE (AFU_ORTHOLOGUE AFUA_3G12920)-RELATED"/>
    <property type="match status" value="1"/>
</dbReference>
<dbReference type="KEGG" id="cmos:111451597"/>
<dbReference type="RefSeq" id="XP_022947837.1">
    <property type="nucleotide sequence ID" value="XM_023092069.1"/>
</dbReference>
<evidence type="ECO:0000259" key="1">
    <source>
        <dbReference type="Pfam" id="PF07727"/>
    </source>
</evidence>
<dbReference type="Pfam" id="PF07727">
    <property type="entry name" value="RVT_2"/>
    <property type="match status" value="1"/>
</dbReference>
<dbReference type="AlphaFoldDB" id="A0A6J1G7I6"/>
<gene>
    <name evidence="3" type="primary">LOC111451597</name>
</gene>
<proteinExistence type="predicted"/>
<protein>
    <submittedName>
        <fullName evidence="3">Uncharacterized protein LOC111451597</fullName>
    </submittedName>
</protein>
<reference evidence="3" key="1">
    <citation type="submission" date="2025-08" db="UniProtKB">
        <authorList>
            <consortium name="RefSeq"/>
        </authorList>
    </citation>
    <scope>IDENTIFICATION</scope>
    <source>
        <tissue evidence="3">Young leaves</tissue>
    </source>
</reference>
<evidence type="ECO:0000313" key="3">
    <source>
        <dbReference type="RefSeq" id="XP_022947837.1"/>
    </source>
</evidence>
<sequence length="141" mass="17015">MMKEFEMTNLRLLTYYLSIEVDQRKDCIMLKQSTYAKKLLQQLKMAECNSTKYPMVAKYLTRTLRYMKKYTTMHHQAVKHILRYVKVTTSYELKYQRGRDPEELVCFTDSDLAGDIYDRKSIARMTFYLNGNLISWQYQKQ</sequence>
<name>A0A6J1G7I6_CUCMO</name>
<dbReference type="InterPro" id="IPR013103">
    <property type="entry name" value="RVT_2"/>
</dbReference>
<feature type="domain" description="Reverse transcriptase Ty1/copia-type" evidence="1">
    <location>
        <begin position="1"/>
        <end position="56"/>
    </location>
</feature>
<keyword evidence="2" id="KW-1185">Reference proteome</keyword>
<dbReference type="GeneID" id="111451597"/>
<accession>A0A6J1G7I6</accession>
<dbReference type="Proteomes" id="UP000504609">
    <property type="component" value="Unplaced"/>
</dbReference>
<evidence type="ECO:0000313" key="2">
    <source>
        <dbReference type="Proteomes" id="UP000504609"/>
    </source>
</evidence>
<organism evidence="2 3">
    <name type="scientific">Cucurbita moschata</name>
    <name type="common">Winter crookneck squash</name>
    <name type="synonym">Cucurbita pepo var. moschata</name>
    <dbReference type="NCBI Taxonomy" id="3662"/>
    <lineage>
        <taxon>Eukaryota</taxon>
        <taxon>Viridiplantae</taxon>
        <taxon>Streptophyta</taxon>
        <taxon>Embryophyta</taxon>
        <taxon>Tracheophyta</taxon>
        <taxon>Spermatophyta</taxon>
        <taxon>Magnoliopsida</taxon>
        <taxon>eudicotyledons</taxon>
        <taxon>Gunneridae</taxon>
        <taxon>Pentapetalae</taxon>
        <taxon>rosids</taxon>
        <taxon>fabids</taxon>
        <taxon>Cucurbitales</taxon>
        <taxon>Cucurbitaceae</taxon>
        <taxon>Cucurbiteae</taxon>
        <taxon>Cucurbita</taxon>
    </lineage>
</organism>